<dbReference type="AlphaFoldDB" id="A0AAD9U898"/>
<name>A0AAD9U898_9ROSI</name>
<feature type="compositionally biased region" description="Basic and acidic residues" evidence="1">
    <location>
        <begin position="228"/>
        <end position="238"/>
    </location>
</feature>
<evidence type="ECO:0000313" key="3">
    <source>
        <dbReference type="Proteomes" id="UP001280121"/>
    </source>
</evidence>
<feature type="region of interest" description="Disordered" evidence="1">
    <location>
        <begin position="204"/>
        <end position="253"/>
    </location>
</feature>
<comment type="caution">
    <text evidence="2">The sequence shown here is derived from an EMBL/GenBank/DDBJ whole genome shotgun (WGS) entry which is preliminary data.</text>
</comment>
<accession>A0AAD9U898</accession>
<reference evidence="2" key="1">
    <citation type="journal article" date="2023" name="Plant J.">
        <title>Genome sequences and population genomics provide insights into the demographic history, inbreeding, and mutation load of two 'living fossil' tree species of Dipteronia.</title>
        <authorList>
            <person name="Feng Y."/>
            <person name="Comes H.P."/>
            <person name="Chen J."/>
            <person name="Zhu S."/>
            <person name="Lu R."/>
            <person name="Zhang X."/>
            <person name="Li P."/>
            <person name="Qiu J."/>
            <person name="Olsen K.M."/>
            <person name="Qiu Y."/>
        </authorList>
    </citation>
    <scope>NUCLEOTIDE SEQUENCE</scope>
    <source>
        <strain evidence="2">KIB01</strain>
    </source>
</reference>
<dbReference type="Proteomes" id="UP001280121">
    <property type="component" value="Unassembled WGS sequence"/>
</dbReference>
<gene>
    <name evidence="2" type="ORF">Ddye_016759</name>
</gene>
<organism evidence="2 3">
    <name type="scientific">Dipteronia dyeriana</name>
    <dbReference type="NCBI Taxonomy" id="168575"/>
    <lineage>
        <taxon>Eukaryota</taxon>
        <taxon>Viridiplantae</taxon>
        <taxon>Streptophyta</taxon>
        <taxon>Embryophyta</taxon>
        <taxon>Tracheophyta</taxon>
        <taxon>Spermatophyta</taxon>
        <taxon>Magnoliopsida</taxon>
        <taxon>eudicotyledons</taxon>
        <taxon>Gunneridae</taxon>
        <taxon>Pentapetalae</taxon>
        <taxon>rosids</taxon>
        <taxon>malvids</taxon>
        <taxon>Sapindales</taxon>
        <taxon>Sapindaceae</taxon>
        <taxon>Hippocastanoideae</taxon>
        <taxon>Acereae</taxon>
        <taxon>Dipteronia</taxon>
    </lineage>
</organism>
<evidence type="ECO:0000313" key="2">
    <source>
        <dbReference type="EMBL" id="KAK2649270.1"/>
    </source>
</evidence>
<sequence>MLLGFAKRSLIFWFSHPLFDALKKLKALSIMARIEWFNVVINVEFVKIFLMATWMVWSARNGCIHGGKPLVGEYGWAIDIRNKRIDIGCVFRGGLRNILVISVLVFSGSFGAELAKVKAILKDLKLANKRGFLSLEVESDAINIVNGTGISLVSILRPQFHDWNRTDGMSKEAVGLGFWFPGNVNPMGITLPSRRMMMTTATTRSYDDEEDDEPNQMKAAATTNKILTRVDGDGGVEARRRRRQRRGGKEMTT</sequence>
<protein>
    <submittedName>
        <fullName evidence="2">Uncharacterized protein</fullName>
    </submittedName>
</protein>
<evidence type="ECO:0000256" key="1">
    <source>
        <dbReference type="SAM" id="MobiDB-lite"/>
    </source>
</evidence>
<dbReference type="EMBL" id="JANJYI010000005">
    <property type="protein sequence ID" value="KAK2649270.1"/>
    <property type="molecule type" value="Genomic_DNA"/>
</dbReference>
<proteinExistence type="predicted"/>
<keyword evidence="3" id="KW-1185">Reference proteome</keyword>